<dbReference type="Pfam" id="PF00082">
    <property type="entry name" value="Peptidase_S8"/>
    <property type="match status" value="1"/>
</dbReference>
<dbReference type="PROSITE" id="PS51892">
    <property type="entry name" value="SUBTILASE"/>
    <property type="match status" value="1"/>
</dbReference>
<feature type="chain" id="PRO_5040761516" evidence="8">
    <location>
        <begin position="23"/>
        <end position="510"/>
    </location>
</feature>
<dbReference type="PROSITE" id="PS00136">
    <property type="entry name" value="SUBTILASE_ASP"/>
    <property type="match status" value="1"/>
</dbReference>
<keyword evidence="8" id="KW-0732">Signal</keyword>
<dbReference type="SUPFAM" id="SSF54897">
    <property type="entry name" value="Protease propeptides/inhibitors"/>
    <property type="match status" value="1"/>
</dbReference>
<dbReference type="PROSITE" id="PS00138">
    <property type="entry name" value="SUBTILASE_SER"/>
    <property type="match status" value="1"/>
</dbReference>
<dbReference type="InterPro" id="IPR015500">
    <property type="entry name" value="Peptidase_S8_subtilisin-rel"/>
</dbReference>
<evidence type="ECO:0000256" key="2">
    <source>
        <dbReference type="ARBA" id="ARBA00022670"/>
    </source>
</evidence>
<comment type="similarity">
    <text evidence="1 5 6">Belongs to the peptidase S8 family.</text>
</comment>
<feature type="active site" description="Charge relay system" evidence="5">
    <location>
        <position position="138"/>
    </location>
</feature>
<gene>
    <name evidence="11" type="ORF">OJ997_14650</name>
</gene>
<dbReference type="PRINTS" id="PR00723">
    <property type="entry name" value="SUBTILISIN"/>
</dbReference>
<dbReference type="PROSITE" id="PS00137">
    <property type="entry name" value="SUBTILASE_HIS"/>
    <property type="match status" value="1"/>
</dbReference>
<accession>A0A9X3NHZ7</accession>
<evidence type="ECO:0000256" key="5">
    <source>
        <dbReference type="PROSITE-ProRule" id="PRU01240"/>
    </source>
</evidence>
<dbReference type="RefSeq" id="WP_270025861.1">
    <property type="nucleotide sequence ID" value="NZ_JAPDDP010000023.1"/>
</dbReference>
<dbReference type="Gene3D" id="3.30.70.80">
    <property type="entry name" value="Peptidase S8 propeptide/proteinase inhibitor I9"/>
    <property type="match status" value="1"/>
</dbReference>
<dbReference type="InterPro" id="IPR022398">
    <property type="entry name" value="Peptidase_S8_His-AS"/>
</dbReference>
<dbReference type="GO" id="GO:0004252">
    <property type="term" value="F:serine-type endopeptidase activity"/>
    <property type="evidence" value="ECO:0007669"/>
    <property type="project" value="UniProtKB-UniRule"/>
</dbReference>
<organism evidence="11 12">
    <name type="scientific">Solirubrobacter phytolaccae</name>
    <dbReference type="NCBI Taxonomy" id="1404360"/>
    <lineage>
        <taxon>Bacteria</taxon>
        <taxon>Bacillati</taxon>
        <taxon>Actinomycetota</taxon>
        <taxon>Thermoleophilia</taxon>
        <taxon>Solirubrobacterales</taxon>
        <taxon>Solirubrobacteraceae</taxon>
        <taxon>Solirubrobacter</taxon>
    </lineage>
</organism>
<dbReference type="InterPro" id="IPR036852">
    <property type="entry name" value="Peptidase_S8/S53_dom_sf"/>
</dbReference>
<evidence type="ECO:0000313" key="12">
    <source>
        <dbReference type="Proteomes" id="UP001147653"/>
    </source>
</evidence>
<dbReference type="CDD" id="cd04077">
    <property type="entry name" value="Peptidases_S8_PCSK9_ProteinaseK_like"/>
    <property type="match status" value="1"/>
</dbReference>
<name>A0A9X3NHZ7_9ACTN</name>
<evidence type="ECO:0000259" key="10">
    <source>
        <dbReference type="Pfam" id="PF05922"/>
    </source>
</evidence>
<feature type="active site" description="Charge relay system" evidence="5">
    <location>
        <position position="171"/>
    </location>
</feature>
<dbReference type="GO" id="GO:0006508">
    <property type="term" value="P:proteolysis"/>
    <property type="evidence" value="ECO:0007669"/>
    <property type="project" value="UniProtKB-KW"/>
</dbReference>
<feature type="region of interest" description="Disordered" evidence="7">
    <location>
        <begin position="379"/>
        <end position="422"/>
    </location>
</feature>
<comment type="caution">
    <text evidence="11">The sequence shown here is derived from an EMBL/GenBank/DDBJ whole genome shotgun (WGS) entry which is preliminary data.</text>
</comment>
<evidence type="ECO:0000256" key="6">
    <source>
        <dbReference type="RuleBase" id="RU003355"/>
    </source>
</evidence>
<keyword evidence="2 5" id="KW-0645">Protease</keyword>
<dbReference type="InterPro" id="IPR023828">
    <property type="entry name" value="Peptidase_S8_Ser-AS"/>
</dbReference>
<dbReference type="EMBL" id="JAPDDP010000023">
    <property type="protein sequence ID" value="MDA0181542.1"/>
    <property type="molecule type" value="Genomic_DNA"/>
</dbReference>
<feature type="domain" description="Inhibitor I9" evidence="10">
    <location>
        <begin position="29"/>
        <end position="98"/>
    </location>
</feature>
<evidence type="ECO:0000256" key="1">
    <source>
        <dbReference type="ARBA" id="ARBA00011073"/>
    </source>
</evidence>
<dbReference type="Proteomes" id="UP001147653">
    <property type="component" value="Unassembled WGS sequence"/>
</dbReference>
<dbReference type="Gene3D" id="3.40.50.200">
    <property type="entry name" value="Peptidase S8/S53 domain"/>
    <property type="match status" value="1"/>
</dbReference>
<feature type="active site" description="Charge relay system" evidence="5">
    <location>
        <position position="325"/>
    </location>
</feature>
<dbReference type="Pfam" id="PF05922">
    <property type="entry name" value="Inhibitor_I9"/>
    <property type="match status" value="1"/>
</dbReference>
<dbReference type="InterPro" id="IPR000209">
    <property type="entry name" value="Peptidase_S8/S53_dom"/>
</dbReference>
<evidence type="ECO:0000259" key="9">
    <source>
        <dbReference type="Pfam" id="PF00082"/>
    </source>
</evidence>
<dbReference type="GO" id="GO:0005615">
    <property type="term" value="C:extracellular space"/>
    <property type="evidence" value="ECO:0007669"/>
    <property type="project" value="TreeGrafter"/>
</dbReference>
<dbReference type="PANTHER" id="PTHR43806">
    <property type="entry name" value="PEPTIDASE S8"/>
    <property type="match status" value="1"/>
</dbReference>
<reference evidence="11" key="1">
    <citation type="submission" date="2022-10" db="EMBL/GenBank/DDBJ databases">
        <title>The WGS of Solirubrobacter phytolaccae KCTC 29190.</title>
        <authorList>
            <person name="Jiang Z."/>
        </authorList>
    </citation>
    <scope>NUCLEOTIDE SEQUENCE</scope>
    <source>
        <strain evidence="11">KCTC 29190</strain>
    </source>
</reference>
<dbReference type="InterPro" id="IPR037045">
    <property type="entry name" value="S8pro/Inhibitor_I9_sf"/>
</dbReference>
<evidence type="ECO:0000313" key="11">
    <source>
        <dbReference type="EMBL" id="MDA0181542.1"/>
    </source>
</evidence>
<feature type="domain" description="Peptidase S8/S53" evidence="9">
    <location>
        <begin position="129"/>
        <end position="362"/>
    </location>
</feature>
<feature type="signal peptide" evidence="8">
    <location>
        <begin position="1"/>
        <end position="22"/>
    </location>
</feature>
<protein>
    <submittedName>
        <fullName evidence="11">S8 family peptidase</fullName>
    </submittedName>
</protein>
<keyword evidence="3 5" id="KW-0378">Hydrolase</keyword>
<evidence type="ECO:0000256" key="3">
    <source>
        <dbReference type="ARBA" id="ARBA00022801"/>
    </source>
</evidence>
<dbReference type="PANTHER" id="PTHR43806:SF11">
    <property type="entry name" value="CEREVISIN-RELATED"/>
    <property type="match status" value="1"/>
</dbReference>
<evidence type="ECO:0000256" key="4">
    <source>
        <dbReference type="ARBA" id="ARBA00022825"/>
    </source>
</evidence>
<keyword evidence="4 5" id="KW-0720">Serine protease</keyword>
<dbReference type="InterPro" id="IPR010259">
    <property type="entry name" value="S8pro/Inhibitor_I9"/>
</dbReference>
<dbReference type="SUPFAM" id="SSF52743">
    <property type="entry name" value="Subtilisin-like"/>
    <property type="match status" value="1"/>
</dbReference>
<feature type="compositionally biased region" description="Pro residues" evidence="7">
    <location>
        <begin position="387"/>
        <end position="407"/>
    </location>
</feature>
<evidence type="ECO:0000256" key="7">
    <source>
        <dbReference type="SAM" id="MobiDB-lite"/>
    </source>
</evidence>
<evidence type="ECO:0000256" key="8">
    <source>
        <dbReference type="SAM" id="SignalP"/>
    </source>
</evidence>
<dbReference type="Gene3D" id="2.60.120.380">
    <property type="match status" value="1"/>
</dbReference>
<dbReference type="InterPro" id="IPR023827">
    <property type="entry name" value="Peptidase_S8_Asp-AS"/>
</dbReference>
<dbReference type="AlphaFoldDB" id="A0A9X3NHZ7"/>
<sequence length="510" mass="51692">MKSFTLALLAAALVVVPSSAQAQEAIDGQYIVVLKANAGTASADRAKTKARDRGGRIQRESFGRVLNGFSAKLDSKALAAVKQDAAVDFVEQDRVIRLSATQTNATWGLDRLDQRDLPLSTTYSYGNPGAGVKAYIIDTGIRLTHGEFANGRATSGYDAIDGGSADDCNGHGTHVAGTVGGSLYGVAKGVSLVAVRVLDCNGSGSTSGVIAGVNWVTTNHAAGQAAVANMSLGGGVSSALDTAVRNSIADGVTYALAAGNENTNACNSSPARTAEAITVGATTRTDARASFSNYGTCVDIFAPGNGITSAWYTSNTATNTISGTSMASPHVAGAAAVYLQGNPGASPATVASYLIAQATTGKVTSPGSGSPNRLLYIAPPGGGTNPTPTPSPTVTPTPTSTPTPTPNPTCGTETESGNLSGSGASAVVPGGTYYQSTASGTHRACLTGPSSADFDLSLNKWNGSTWTRVANSEGSTSTEQISYAGTAGYYYWRVTSWRGSGAFTLSFSRP</sequence>
<proteinExistence type="inferred from homology"/>
<dbReference type="InterPro" id="IPR050131">
    <property type="entry name" value="Peptidase_S8_subtilisin-like"/>
</dbReference>
<dbReference type="FunFam" id="3.40.50.200:FF:000014">
    <property type="entry name" value="Proteinase K"/>
    <property type="match status" value="1"/>
</dbReference>
<keyword evidence="12" id="KW-1185">Reference proteome</keyword>
<dbReference type="InterPro" id="IPR034193">
    <property type="entry name" value="PCSK9_ProteinaseK-like"/>
</dbReference>